<evidence type="ECO:0000313" key="3">
    <source>
        <dbReference type="Proteomes" id="UP000007799"/>
    </source>
</evidence>
<dbReference type="EMBL" id="GL832978">
    <property type="protein sequence ID" value="EGD77499.1"/>
    <property type="molecule type" value="Genomic_DNA"/>
</dbReference>
<gene>
    <name evidence="2" type="ORF">PTSG_08596</name>
</gene>
<accession>F2UK50</accession>
<name>F2UK50_SALR5</name>
<evidence type="ECO:0000313" key="2">
    <source>
        <dbReference type="EMBL" id="EGD77499.1"/>
    </source>
</evidence>
<proteinExistence type="predicted"/>
<sequence length="233" mass="26548">MADTFDTVSTANTSTQVVDKATMMRAMTHDSGVDVVAGVISDKATPTSSRVPSRVPSLATIKEDTVSTQDETLSFKSTSSVTSTSTRVENSKPATDTNAVYDEHENTYAHKQEMLRRRYKHIKEPATAGLVKLSTKKSTFDINREWPSMPEVANYGIGERPVPTACDHLRMPEHIKRQWAMEMYTMYDTTKQREEREAMMERRYRWIEETSREEDGLPPLPKHRKKPASRDLM</sequence>
<dbReference type="GeneID" id="16070944"/>
<dbReference type="Proteomes" id="UP000007799">
    <property type="component" value="Unassembled WGS sequence"/>
</dbReference>
<organism evidence="3">
    <name type="scientific">Salpingoeca rosetta (strain ATCC 50818 / BSB-021)</name>
    <dbReference type="NCBI Taxonomy" id="946362"/>
    <lineage>
        <taxon>Eukaryota</taxon>
        <taxon>Choanoflagellata</taxon>
        <taxon>Craspedida</taxon>
        <taxon>Salpingoecidae</taxon>
        <taxon>Salpingoeca</taxon>
    </lineage>
</organism>
<dbReference type="AlphaFoldDB" id="F2UK50"/>
<feature type="region of interest" description="Disordered" evidence="1">
    <location>
        <begin position="208"/>
        <end position="233"/>
    </location>
</feature>
<dbReference type="InParanoid" id="F2UK50"/>
<reference evidence="2" key="1">
    <citation type="submission" date="2009-08" db="EMBL/GenBank/DDBJ databases">
        <title>Annotation of Salpingoeca rosetta.</title>
        <authorList>
            <consortium name="The Broad Institute Genome Sequencing Platform"/>
            <person name="Russ C."/>
            <person name="Cuomo C."/>
            <person name="Burger G."/>
            <person name="Gray M.W."/>
            <person name="Holland P.W.H."/>
            <person name="King N."/>
            <person name="Lang F.B.F."/>
            <person name="Roger A.J."/>
            <person name="Ruiz-Trillo I."/>
            <person name="Young S.K."/>
            <person name="Zeng Q."/>
            <person name="Gargeya S."/>
            <person name="Alvarado L."/>
            <person name="Berlin A."/>
            <person name="Chapman S.B."/>
            <person name="Chen Z."/>
            <person name="Freedman E."/>
            <person name="Gellesch M."/>
            <person name="Goldberg J."/>
            <person name="Griggs A."/>
            <person name="Gujja S."/>
            <person name="Heilman E."/>
            <person name="Heiman D."/>
            <person name="Howarth C."/>
            <person name="Mehta T."/>
            <person name="Neiman D."/>
            <person name="Pearson M."/>
            <person name="Roberts A."/>
            <person name="Saif S."/>
            <person name="Shea T."/>
            <person name="Shenoy N."/>
            <person name="Sisk P."/>
            <person name="Stolte C."/>
            <person name="Sykes S."/>
            <person name="White J."/>
            <person name="Yandava C."/>
            <person name="Haas B."/>
            <person name="Nusbaum C."/>
            <person name="Birren B."/>
        </authorList>
    </citation>
    <scope>NUCLEOTIDE SEQUENCE [LARGE SCALE GENOMIC DNA]</scope>
    <source>
        <strain evidence="2">ATCC 50818</strain>
    </source>
</reference>
<dbReference type="KEGG" id="sre:PTSG_08596"/>
<keyword evidence="3" id="KW-1185">Reference proteome</keyword>
<protein>
    <submittedName>
        <fullName evidence="2">Uncharacterized protein</fullName>
    </submittedName>
</protein>
<evidence type="ECO:0000256" key="1">
    <source>
        <dbReference type="SAM" id="MobiDB-lite"/>
    </source>
</evidence>
<dbReference type="RefSeq" id="XP_004990387.1">
    <property type="nucleotide sequence ID" value="XM_004990330.1"/>
</dbReference>